<dbReference type="InterPro" id="IPR023875">
    <property type="entry name" value="DNA_repair_put"/>
</dbReference>
<dbReference type="OrthoDB" id="5290748at2"/>
<sequence length="245" mass="28766">MNIYLVDGSPQCFYTAVFSAYADENCTVTSQKNVQLAFDSNVVEVRTDEEKAERVLKKLRRFDKHAEEELDLILRRGDARKEQIALEYLRRIVRLKAPARDRLSEPAVIAAMESVRKVRGEIHLMSGFLRFMEGKNGVFYAPFESDNDILELLVPHFTARLKNQPFIIHDTKRNLAALYNQKDCVLVRTDDEVSVELSDYEEAFQALWIQYYESVNIAERPHEKQMKGYMPVRYWKYMPEKTKKR</sequence>
<dbReference type="Proteomes" id="UP000291269">
    <property type="component" value="Unassembled WGS sequence"/>
</dbReference>
<evidence type="ECO:0000259" key="1">
    <source>
        <dbReference type="Pfam" id="PF13566"/>
    </source>
</evidence>
<dbReference type="RefSeq" id="WP_129223345.1">
    <property type="nucleotide sequence ID" value="NZ_SDOZ01000002.1"/>
</dbReference>
<reference evidence="2 3" key="1">
    <citation type="journal article" date="2019" name="Gut">
        <title>Antibiotics-induced monodominance of a novel gut bacterial order.</title>
        <authorList>
            <person name="Hildebrand F."/>
            <person name="Moitinho-Silva L."/>
            <person name="Blasche S."/>
            <person name="Jahn M.T."/>
            <person name="Gossmann T.I."/>
            <person name="Heuerta-Cepas J."/>
            <person name="Hercog R."/>
            <person name="Luetge M."/>
            <person name="Bahram M."/>
            <person name="Pryszlak A."/>
            <person name="Alves R.J."/>
            <person name="Waszak S.M."/>
            <person name="Zhu A."/>
            <person name="Ye L."/>
            <person name="Costea P.I."/>
            <person name="Aalvink S."/>
            <person name="Belzer C."/>
            <person name="Forslund S.K."/>
            <person name="Sunagawa S."/>
            <person name="Hentschel U."/>
            <person name="Merten C."/>
            <person name="Patil K.R."/>
            <person name="Benes V."/>
            <person name="Bork P."/>
        </authorList>
    </citation>
    <scope>NUCLEOTIDE SEQUENCE [LARGE SCALE GENOMIC DNA]</scope>
    <source>
        <strain evidence="2 3">HDS1380</strain>
    </source>
</reference>
<evidence type="ECO:0000313" key="3">
    <source>
        <dbReference type="Proteomes" id="UP000291269"/>
    </source>
</evidence>
<dbReference type="NCBIfam" id="TIGR03915">
    <property type="entry name" value="SAM_7_link_chp"/>
    <property type="match status" value="1"/>
</dbReference>
<proteinExistence type="predicted"/>
<keyword evidence="3" id="KW-1185">Reference proteome</keyword>
<evidence type="ECO:0000313" key="2">
    <source>
        <dbReference type="EMBL" id="RXZ61053.1"/>
    </source>
</evidence>
<name>A0A4Q2KCE8_9FIRM</name>
<dbReference type="InterPro" id="IPR025404">
    <property type="entry name" value="DUF4130"/>
</dbReference>
<organism evidence="2 3">
    <name type="scientific">Candidatus Borkfalkia ceftriaxoniphila</name>
    <dbReference type="NCBI Taxonomy" id="2508949"/>
    <lineage>
        <taxon>Bacteria</taxon>
        <taxon>Bacillati</taxon>
        <taxon>Bacillota</taxon>
        <taxon>Clostridia</taxon>
        <taxon>Christensenellales</taxon>
        <taxon>Christensenellaceae</taxon>
        <taxon>Candidatus Borkfalkia</taxon>
    </lineage>
</organism>
<protein>
    <submittedName>
        <fullName evidence="2">DNA metabolism protein</fullName>
    </submittedName>
</protein>
<feature type="domain" description="DUF4130" evidence="1">
    <location>
        <begin position="81"/>
        <end position="240"/>
    </location>
</feature>
<comment type="caution">
    <text evidence="2">The sequence shown here is derived from an EMBL/GenBank/DDBJ whole genome shotgun (WGS) entry which is preliminary data.</text>
</comment>
<dbReference type="AlphaFoldDB" id="A0A4Q2KCE8"/>
<dbReference type="Pfam" id="PF13566">
    <property type="entry name" value="DUF4130"/>
    <property type="match status" value="1"/>
</dbReference>
<dbReference type="EMBL" id="SDOZ01000002">
    <property type="protein sequence ID" value="RXZ61053.1"/>
    <property type="molecule type" value="Genomic_DNA"/>
</dbReference>
<accession>A0A4Q2KCE8</accession>
<gene>
    <name evidence="2" type="ORF">ESZ91_01345</name>
</gene>